<reference evidence="2 3" key="1">
    <citation type="submission" date="2023-10" db="EMBL/GenBank/DDBJ databases">
        <title>Glaciecola aquimarina strain GGW-M5 nov., isolated from a coastal seawater.</title>
        <authorList>
            <person name="Bayburt H."/>
            <person name="Kim J.M."/>
            <person name="Choi B.J."/>
            <person name="Jeon C.O."/>
        </authorList>
    </citation>
    <scope>NUCLEOTIDE SEQUENCE [LARGE SCALE GENOMIC DNA]</scope>
    <source>
        <strain evidence="2 3">KCTC 32108</strain>
    </source>
</reference>
<dbReference type="PANTHER" id="PTHR43283">
    <property type="entry name" value="BETA-LACTAMASE-RELATED"/>
    <property type="match status" value="1"/>
</dbReference>
<dbReference type="GO" id="GO:0016787">
    <property type="term" value="F:hydrolase activity"/>
    <property type="evidence" value="ECO:0007669"/>
    <property type="project" value="UniProtKB-KW"/>
</dbReference>
<evidence type="ECO:0000313" key="2">
    <source>
        <dbReference type="EMBL" id="MDU0356211.1"/>
    </source>
</evidence>
<accession>A0ABU3T1R9</accession>
<dbReference type="SUPFAM" id="SSF56601">
    <property type="entry name" value="beta-lactamase/transpeptidase-like"/>
    <property type="match status" value="1"/>
</dbReference>
<evidence type="ECO:0000259" key="1">
    <source>
        <dbReference type="Pfam" id="PF00144"/>
    </source>
</evidence>
<dbReference type="Proteomes" id="UP001247805">
    <property type="component" value="Unassembled WGS sequence"/>
</dbReference>
<dbReference type="InterPro" id="IPR050789">
    <property type="entry name" value="Diverse_Enzym_Activities"/>
</dbReference>
<evidence type="ECO:0000313" key="3">
    <source>
        <dbReference type="Proteomes" id="UP001247805"/>
    </source>
</evidence>
<feature type="domain" description="Beta-lactamase-related" evidence="1">
    <location>
        <begin position="3"/>
        <end position="109"/>
    </location>
</feature>
<dbReference type="EMBL" id="JAWDIO010000002">
    <property type="protein sequence ID" value="MDU0356211.1"/>
    <property type="molecule type" value="Genomic_DNA"/>
</dbReference>
<keyword evidence="2" id="KW-0378">Hydrolase</keyword>
<protein>
    <submittedName>
        <fullName evidence="2">Serine hydrolase domain-containing protein</fullName>
        <ecNumber evidence="2">3.1.1.103</ecNumber>
    </submittedName>
</protein>
<gene>
    <name evidence="2" type="ORF">RS130_22080</name>
</gene>
<sequence length="133" mass="14673">MAANNAAAVSIAIYQDGNVVFAEAFGEKVRGGGQAVTPDTLFQMGSTTKMFTGIATMQLVQQSLLGTHDKLVNTLPDIQYPASQALTWQDINIHHLLTHQSGLFDRYIGSDESRHLVEYMTTSYPQQNRQMNP</sequence>
<comment type="caution">
    <text evidence="2">The sequence shown here is derived from an EMBL/GenBank/DDBJ whole genome shotgun (WGS) entry which is preliminary data.</text>
</comment>
<dbReference type="InterPro" id="IPR001466">
    <property type="entry name" value="Beta-lactam-related"/>
</dbReference>
<dbReference type="EC" id="3.1.1.103" evidence="2"/>
<proteinExistence type="predicted"/>
<keyword evidence="3" id="KW-1185">Reference proteome</keyword>
<dbReference type="Pfam" id="PF00144">
    <property type="entry name" value="Beta-lactamase"/>
    <property type="match status" value="1"/>
</dbReference>
<dbReference type="Gene3D" id="3.40.710.10">
    <property type="entry name" value="DD-peptidase/beta-lactamase superfamily"/>
    <property type="match status" value="1"/>
</dbReference>
<dbReference type="InterPro" id="IPR012338">
    <property type="entry name" value="Beta-lactam/transpept-like"/>
</dbReference>
<name>A0ABU3T1R9_9ALTE</name>
<organism evidence="2 3">
    <name type="scientific">Paraglaciecola aquimarina</name>
    <dbReference type="NCBI Taxonomy" id="1235557"/>
    <lineage>
        <taxon>Bacteria</taxon>
        <taxon>Pseudomonadati</taxon>
        <taxon>Pseudomonadota</taxon>
        <taxon>Gammaproteobacteria</taxon>
        <taxon>Alteromonadales</taxon>
        <taxon>Alteromonadaceae</taxon>
        <taxon>Paraglaciecola</taxon>
    </lineage>
</organism>
<dbReference type="RefSeq" id="WP_316027714.1">
    <property type="nucleotide sequence ID" value="NZ_JAWDIO010000002.1"/>
</dbReference>